<reference evidence="2" key="1">
    <citation type="journal article" date="2019" name="Int. J. Syst. Evol. Microbiol.">
        <title>The Global Catalogue of Microorganisms (GCM) 10K type strain sequencing project: providing services to taxonomists for standard genome sequencing and annotation.</title>
        <authorList>
            <consortium name="The Broad Institute Genomics Platform"/>
            <consortium name="The Broad Institute Genome Sequencing Center for Infectious Disease"/>
            <person name="Wu L."/>
            <person name="Ma J."/>
        </authorList>
    </citation>
    <scope>NUCLEOTIDE SEQUENCE [LARGE SCALE GENOMIC DNA]</scope>
    <source>
        <strain evidence="2">CCUG 57113</strain>
    </source>
</reference>
<accession>A0ABW0M4S0</accession>
<name>A0ABW0M4S0_9BACL</name>
<keyword evidence="2" id="KW-1185">Reference proteome</keyword>
<dbReference type="EMBL" id="JBHSMH010000118">
    <property type="protein sequence ID" value="MFC5472162.1"/>
    <property type="molecule type" value="Genomic_DNA"/>
</dbReference>
<evidence type="ECO:0000313" key="1">
    <source>
        <dbReference type="EMBL" id="MFC5472162.1"/>
    </source>
</evidence>
<dbReference type="RefSeq" id="WP_378083913.1">
    <property type="nucleotide sequence ID" value="NZ_JBHSMH010000118.1"/>
</dbReference>
<organism evidence="1 2">
    <name type="scientific">Cohnella suwonensis</name>
    <dbReference type="NCBI Taxonomy" id="696072"/>
    <lineage>
        <taxon>Bacteria</taxon>
        <taxon>Bacillati</taxon>
        <taxon>Bacillota</taxon>
        <taxon>Bacilli</taxon>
        <taxon>Bacillales</taxon>
        <taxon>Paenibacillaceae</taxon>
        <taxon>Cohnella</taxon>
    </lineage>
</organism>
<protein>
    <submittedName>
        <fullName evidence="1">Uncharacterized protein</fullName>
    </submittedName>
</protein>
<proteinExistence type="predicted"/>
<evidence type="ECO:0000313" key="2">
    <source>
        <dbReference type="Proteomes" id="UP001596105"/>
    </source>
</evidence>
<sequence length="43" mass="5044">MEKEAPMGTEVMKQPLEVDIRKILEQLGIREDKWKEFTNHGST</sequence>
<comment type="caution">
    <text evidence="1">The sequence shown here is derived from an EMBL/GenBank/DDBJ whole genome shotgun (WGS) entry which is preliminary data.</text>
</comment>
<dbReference type="Proteomes" id="UP001596105">
    <property type="component" value="Unassembled WGS sequence"/>
</dbReference>
<gene>
    <name evidence="1" type="ORF">ACFPPD_26110</name>
</gene>